<dbReference type="Pfam" id="PF03323">
    <property type="entry name" value="GerA"/>
    <property type="match status" value="1"/>
</dbReference>
<evidence type="ECO:0000313" key="5">
    <source>
        <dbReference type="Proteomes" id="UP000637643"/>
    </source>
</evidence>
<keyword evidence="5" id="KW-1185">Reference proteome</keyword>
<evidence type="ECO:0000313" key="4">
    <source>
        <dbReference type="EMBL" id="GGF84623.1"/>
    </source>
</evidence>
<dbReference type="PANTHER" id="PTHR22550:SF5">
    <property type="entry name" value="LEUCINE ZIPPER PROTEIN 4"/>
    <property type="match status" value="1"/>
</dbReference>
<dbReference type="PIRSF" id="PIRSF005690">
    <property type="entry name" value="GerBA"/>
    <property type="match status" value="1"/>
</dbReference>
<evidence type="ECO:0000256" key="3">
    <source>
        <dbReference type="SAM" id="Phobius"/>
    </source>
</evidence>
<feature type="transmembrane region" description="Helical" evidence="3">
    <location>
        <begin position="426"/>
        <end position="450"/>
    </location>
</feature>
<dbReference type="InterPro" id="IPR004995">
    <property type="entry name" value="Spore_Ger"/>
</dbReference>
<dbReference type="AlphaFoldDB" id="A0A917FIS2"/>
<keyword evidence="2 3" id="KW-0472">Membrane</keyword>
<dbReference type="Proteomes" id="UP000637643">
    <property type="component" value="Unassembled WGS sequence"/>
</dbReference>
<feature type="transmembrane region" description="Helical" evidence="3">
    <location>
        <begin position="367"/>
        <end position="386"/>
    </location>
</feature>
<comment type="caution">
    <text evidence="4">The sequence shown here is derived from an EMBL/GenBank/DDBJ whole genome shotgun (WGS) entry which is preliminary data.</text>
</comment>
<evidence type="ECO:0000256" key="2">
    <source>
        <dbReference type="ARBA" id="ARBA00023136"/>
    </source>
</evidence>
<feature type="transmembrane region" description="Helical" evidence="3">
    <location>
        <begin position="303"/>
        <end position="322"/>
    </location>
</feature>
<sequence length="508" mass="56169">MNSGSRISSNNTLNDEDSAVYLHALQEALGYSQDIIFKKLRIAGRWPATLVFIEGLVDTQLLFQSVLESLMAPAFTLPHTFENTEDIMQFLIEEVLIAGGTRISCDPEYWIHALLSGESILLLEGKEQALIIMTSGGEERALTEPTSQTVIRGPMDGFTEGIKTNLSLVRRRIKDRNLRIESFVIGEVTSTDVSILYMKTLVRQEVLEEVRSRLESIDIDGILESGYIEEYIQDTALTPFPTVFNTDRPDVVAAALLEGRVAIVVSGTPFVLLVPALFMHFFQSPEDYYNRSDISTLLRIVRLSALFISMLVPALYIALTTYHQEMLPTGMLISLAAQREGVPFPAFVEAILMEFTYEILREAGVRIPRNVGQAISIVGTLVIGQAAVEAGIISAAMVIIVSITAISSFVIPVVSMSISIRIVRFAMMILSGAFGMVGIFVGIIILLLHLTSLRSFGISYLSPFSPSPAGAWKDSILRVPWPYMNKRPFITQPGNRRRQSVKKGEGQV</sequence>
<dbReference type="PANTHER" id="PTHR22550">
    <property type="entry name" value="SPORE GERMINATION PROTEIN"/>
    <property type="match status" value="1"/>
</dbReference>
<reference evidence="4" key="1">
    <citation type="journal article" date="2014" name="Int. J. Syst. Evol. Microbiol.">
        <title>Complete genome sequence of Corynebacterium casei LMG S-19264T (=DSM 44701T), isolated from a smear-ripened cheese.</title>
        <authorList>
            <consortium name="US DOE Joint Genome Institute (JGI-PGF)"/>
            <person name="Walter F."/>
            <person name="Albersmeier A."/>
            <person name="Kalinowski J."/>
            <person name="Ruckert C."/>
        </authorList>
    </citation>
    <scope>NUCLEOTIDE SEQUENCE</scope>
    <source>
        <strain evidence="4">CGMCC 1.16134</strain>
    </source>
</reference>
<proteinExistence type="inferred from homology"/>
<keyword evidence="3" id="KW-1133">Transmembrane helix</keyword>
<keyword evidence="3" id="KW-0812">Transmembrane</keyword>
<protein>
    <submittedName>
        <fullName evidence="4">Spore germination protein KA</fullName>
    </submittedName>
</protein>
<gene>
    <name evidence="4" type="primary">gerKA</name>
    <name evidence="4" type="ORF">GCM10010912_32260</name>
</gene>
<dbReference type="InterPro" id="IPR050768">
    <property type="entry name" value="UPF0353/GerABKA_families"/>
</dbReference>
<feature type="transmembrane region" description="Helical" evidence="3">
    <location>
        <begin position="392"/>
        <end position="414"/>
    </location>
</feature>
<comment type="similarity">
    <text evidence="1">Belongs to the GerABKA family.</text>
</comment>
<dbReference type="RefSeq" id="WP_189026539.1">
    <property type="nucleotide sequence ID" value="NZ_BMKR01000012.1"/>
</dbReference>
<reference evidence="4" key="2">
    <citation type="submission" date="2020-09" db="EMBL/GenBank/DDBJ databases">
        <authorList>
            <person name="Sun Q."/>
            <person name="Zhou Y."/>
        </authorList>
    </citation>
    <scope>NUCLEOTIDE SEQUENCE</scope>
    <source>
        <strain evidence="4">CGMCC 1.16134</strain>
    </source>
</reference>
<dbReference type="GO" id="GO:0009847">
    <property type="term" value="P:spore germination"/>
    <property type="evidence" value="ECO:0007669"/>
    <property type="project" value="InterPro"/>
</dbReference>
<accession>A0A917FIS2</accession>
<dbReference type="GO" id="GO:0016020">
    <property type="term" value="C:membrane"/>
    <property type="evidence" value="ECO:0007669"/>
    <property type="project" value="InterPro"/>
</dbReference>
<dbReference type="EMBL" id="BMKR01000012">
    <property type="protein sequence ID" value="GGF84623.1"/>
    <property type="molecule type" value="Genomic_DNA"/>
</dbReference>
<evidence type="ECO:0000256" key="1">
    <source>
        <dbReference type="ARBA" id="ARBA00005278"/>
    </source>
</evidence>
<feature type="transmembrane region" description="Helical" evidence="3">
    <location>
        <begin position="261"/>
        <end position="282"/>
    </location>
</feature>
<organism evidence="4 5">
    <name type="scientific">Paenibacillus albidus</name>
    <dbReference type="NCBI Taxonomy" id="2041023"/>
    <lineage>
        <taxon>Bacteria</taxon>
        <taxon>Bacillati</taxon>
        <taxon>Bacillota</taxon>
        <taxon>Bacilli</taxon>
        <taxon>Bacillales</taxon>
        <taxon>Paenibacillaceae</taxon>
        <taxon>Paenibacillus</taxon>
    </lineage>
</organism>
<name>A0A917FIS2_9BACL</name>